<gene>
    <name evidence="1" type="ORF">SAMN06297397_1733</name>
</gene>
<proteinExistence type="predicted"/>
<keyword evidence="2" id="KW-1185">Reference proteome</keyword>
<name>A0AC61PLL1_9FIRM</name>
<evidence type="ECO:0000313" key="1">
    <source>
        <dbReference type="EMBL" id="SMC64522.1"/>
    </source>
</evidence>
<organism evidence="1 2">
    <name type="scientific">Aristaeella lactis</name>
    <dbReference type="NCBI Taxonomy" id="3046383"/>
    <lineage>
        <taxon>Bacteria</taxon>
        <taxon>Bacillati</taxon>
        <taxon>Bacillota</taxon>
        <taxon>Clostridia</taxon>
        <taxon>Eubacteriales</taxon>
        <taxon>Aristaeellaceae</taxon>
        <taxon>Aristaeella</taxon>
    </lineage>
</organism>
<sequence length="596" mass="64077">MKRMLLPLLVLALLCMGLTAAAEGNDAITLEVNTGKIAVYAADDPYLAGLTDQADGEVLPVMVIPAKKGFQLRASVQPTTVRNRRVTLTSDNPEIVKIYENTVTGRKAGETFLTIASVQDPSVTVRYRVIVTQPVSRISVTAPEKNVAVGGSITLNAAILPEDATIKQVTWSSADERIATVDANGTVTGVKRGTARITAAATDGSNIRASINLQVIQTAGEITLDTTELTVDTGRTGMLKATVLPKDTNDKNVIWTSSDESIAKVNAQGRVTGVSLGDCEITCTSRVNGAVQAKAVVHVQQPVTKVSFGEAQIVYAGESCKVTWTIEPANATNQAVKLSSSNEKVLTVSEDGTVTGIQAGEAYVRAVTTDGSNRQAKVKVRVLQHVTGVHMRRKTAYVDVKQTSTAGAILEPEKATNRNMTWETADASVATVAPEKKTPNKVRITGVSRGETIVTGTTEDGGFQTSILVRIGDWEKSLKLTDAYVKGTDARLTVKNNSDLTITSITVEVSVFDNDGKPVPCNKKDNSGTYRMVYKKTLEPGASTREKDWKTVDFKLPDSTKVSEYVVKITEFVIDNDWVKLIRPKNQPTKKCPVHL</sequence>
<accession>A0AC61PLL1</accession>
<reference evidence="1" key="1">
    <citation type="submission" date="2017-04" db="EMBL/GenBank/DDBJ databases">
        <authorList>
            <person name="Varghese N."/>
            <person name="Submissions S."/>
        </authorList>
    </citation>
    <scope>NUCLEOTIDE SEQUENCE</scope>
    <source>
        <strain evidence="1">WTE2008</strain>
    </source>
</reference>
<evidence type="ECO:0000313" key="2">
    <source>
        <dbReference type="Proteomes" id="UP000192328"/>
    </source>
</evidence>
<comment type="caution">
    <text evidence="1">The sequence shown here is derived from an EMBL/GenBank/DDBJ whole genome shotgun (WGS) entry which is preliminary data.</text>
</comment>
<protein>
    <submittedName>
        <fullName evidence="1">Ig-like domain (Group 2)</fullName>
    </submittedName>
</protein>
<dbReference type="EMBL" id="FWXZ01000003">
    <property type="protein sequence ID" value="SMC64522.1"/>
    <property type="molecule type" value="Genomic_DNA"/>
</dbReference>
<dbReference type="Proteomes" id="UP000192328">
    <property type="component" value="Unassembled WGS sequence"/>
</dbReference>